<gene>
    <name evidence="1" type="ORF">COT75_03550</name>
</gene>
<proteinExistence type="predicted"/>
<accession>A0A2H0WAX0</accession>
<dbReference type="AlphaFoldDB" id="A0A2H0WAX0"/>
<reference evidence="2" key="1">
    <citation type="submission" date="2017-09" db="EMBL/GenBank/DDBJ databases">
        <title>Depth-based differentiation of microbial function through sediment-hosted aquifers and enrichment of novel symbionts in the deep terrestrial subsurface.</title>
        <authorList>
            <person name="Probst A.J."/>
            <person name="Ladd B."/>
            <person name="Jarett J.K."/>
            <person name="Geller-Mcgrath D.E."/>
            <person name="Sieber C.M.K."/>
            <person name="Emerson J.B."/>
            <person name="Anantharaman K."/>
            <person name="Thomas B.C."/>
            <person name="Malmstrom R."/>
            <person name="Stieglmeier M."/>
            <person name="Klingl A."/>
            <person name="Woyke T."/>
            <person name="Ryan C.M."/>
            <person name="Banfield J.F."/>
        </authorList>
    </citation>
    <scope>NUCLEOTIDE SEQUENCE [LARGE SCALE GENOMIC DNA]</scope>
</reference>
<evidence type="ECO:0000313" key="1">
    <source>
        <dbReference type="EMBL" id="PIS09058.1"/>
    </source>
</evidence>
<name>A0A2H0WAX0_9BACT</name>
<sequence length="64" mass="7077">MENLPEVPIFDQSQPHELGEQAGAFEIADHCLSGALLDSMDFSNWLSNLDEKAVLQDLEEAGIF</sequence>
<organism evidence="1 2">
    <name type="scientific">Candidatus Beckwithbacteria bacterium CG10_big_fil_rev_8_21_14_0_10_34_10</name>
    <dbReference type="NCBI Taxonomy" id="1974495"/>
    <lineage>
        <taxon>Bacteria</taxon>
        <taxon>Candidatus Beckwithiibacteriota</taxon>
    </lineage>
</organism>
<dbReference type="Proteomes" id="UP000230093">
    <property type="component" value="Unassembled WGS sequence"/>
</dbReference>
<comment type="caution">
    <text evidence="1">The sequence shown here is derived from an EMBL/GenBank/DDBJ whole genome shotgun (WGS) entry which is preliminary data.</text>
</comment>
<protein>
    <submittedName>
        <fullName evidence="1">Uncharacterized protein</fullName>
    </submittedName>
</protein>
<evidence type="ECO:0000313" key="2">
    <source>
        <dbReference type="Proteomes" id="UP000230093"/>
    </source>
</evidence>
<dbReference type="EMBL" id="PEZT01000021">
    <property type="protein sequence ID" value="PIS09058.1"/>
    <property type="molecule type" value="Genomic_DNA"/>
</dbReference>